<evidence type="ECO:0000256" key="3">
    <source>
        <dbReference type="SAM" id="Phobius"/>
    </source>
</evidence>
<dbReference type="InterPro" id="IPR050570">
    <property type="entry name" value="Cell_wall_metabolism_enzyme"/>
</dbReference>
<feature type="region of interest" description="Disordered" evidence="2">
    <location>
        <begin position="546"/>
        <end position="580"/>
    </location>
</feature>
<reference evidence="5 6" key="1">
    <citation type="submission" date="2021-12" db="EMBL/GenBank/DDBJ databases">
        <title>Discovery of the Pendulisporaceae a myxobacterial family with distinct sporulation behavior and unique specialized metabolism.</title>
        <authorList>
            <person name="Garcia R."/>
            <person name="Popoff A."/>
            <person name="Bader C.D."/>
            <person name="Loehr J."/>
            <person name="Walesch S."/>
            <person name="Walt C."/>
            <person name="Boldt J."/>
            <person name="Bunk B."/>
            <person name="Haeckl F.J.F.P.J."/>
            <person name="Gunesch A.P."/>
            <person name="Birkelbach J."/>
            <person name="Nuebel U."/>
            <person name="Pietschmann T."/>
            <person name="Bach T."/>
            <person name="Mueller R."/>
        </authorList>
    </citation>
    <scope>NUCLEOTIDE SEQUENCE [LARGE SCALE GENOMIC DNA]</scope>
    <source>
        <strain evidence="5 6">MSr12523</strain>
    </source>
</reference>
<feature type="compositionally biased region" description="Acidic residues" evidence="2">
    <location>
        <begin position="569"/>
        <end position="580"/>
    </location>
</feature>
<accession>A0ABZ2KJC1</accession>
<dbReference type="Gene3D" id="2.70.70.10">
    <property type="entry name" value="Glucose Permease (Domain IIA)"/>
    <property type="match status" value="1"/>
</dbReference>
<feature type="region of interest" description="Disordered" evidence="2">
    <location>
        <begin position="1"/>
        <end position="89"/>
    </location>
</feature>
<feature type="transmembrane region" description="Helical" evidence="3">
    <location>
        <begin position="103"/>
        <end position="123"/>
    </location>
</feature>
<feature type="compositionally biased region" description="Low complexity" evidence="2">
    <location>
        <begin position="546"/>
        <end position="563"/>
    </location>
</feature>
<proteinExistence type="predicted"/>
<feature type="compositionally biased region" description="Polar residues" evidence="2">
    <location>
        <begin position="40"/>
        <end position="51"/>
    </location>
</feature>
<evidence type="ECO:0000256" key="2">
    <source>
        <dbReference type="SAM" id="MobiDB-lite"/>
    </source>
</evidence>
<dbReference type="EMBL" id="CP089982">
    <property type="protein sequence ID" value="WXA97687.1"/>
    <property type="molecule type" value="Genomic_DNA"/>
</dbReference>
<sequence>MEDVQKPEEDGANVPVAPDAPKTDGAGVSHGDAHEPDAANGSSEANTNGLTANEPEEPLGENGHASEENHENNEVSEEEAEPSPEPRLERVQAPRRFRFDKPMLVAIAGLVLIAAYFIFIAPFRSKAPVPSASLATGSASPSASASAAPEPTVSSPTSQRPSTPHEPQWRIARLAQDKSIEIVETAVGKRPLVTALAAAGVNRNEAQRIFNSFRSVRNFNRAQPKHTFIVARKKGKGHVVAFEYIESPSQIWQARESELGVLEGKKLELAIEEKHVTAGFPVEGDLRESVKKAGFDPILLESLDDALDGHAELAEVRPGARLRVIATEERIDGTFTRYTDINAVEYFPAPSGKAGAEPAAPVRVYHYVSDRRARGYYDAAGKRPYRGGWRAPLPGSRISSRFNPKRKHPTLHIVIPHNGVDFAAPSGTPVYASADGVVKHAGDGGPCGNMVQIEHKNGLVSAYCHLSRFAAGLHAGENVEARQLVGYVGQTGRATGPHLHFAVKRRGAFIDPLSLKLDGVRVLPSFARAEFDEERKRLDTELDGIALPAGAEPPAAAVDAGTAPPKPQEEEEILDDMEAH</sequence>
<keyword evidence="3" id="KW-0812">Transmembrane</keyword>
<feature type="compositionally biased region" description="Low complexity" evidence="2">
    <location>
        <begin position="130"/>
        <end position="158"/>
    </location>
</feature>
<feature type="compositionally biased region" description="Basic and acidic residues" evidence="2">
    <location>
        <begin position="64"/>
        <end position="73"/>
    </location>
</feature>
<dbReference type="PANTHER" id="PTHR21666:SF289">
    <property type="entry name" value="L-ALA--D-GLU ENDOPEPTIDASE"/>
    <property type="match status" value="1"/>
</dbReference>
<keyword evidence="6" id="KW-1185">Reference proteome</keyword>
<evidence type="ECO:0000259" key="4">
    <source>
        <dbReference type="Pfam" id="PF01551"/>
    </source>
</evidence>
<gene>
    <name evidence="5" type="ORF">LZC95_12690</name>
</gene>
<keyword evidence="3" id="KW-1133">Transmembrane helix</keyword>
<dbReference type="PANTHER" id="PTHR21666">
    <property type="entry name" value="PEPTIDASE-RELATED"/>
    <property type="match status" value="1"/>
</dbReference>
<dbReference type="InterPro" id="IPR016047">
    <property type="entry name" value="M23ase_b-sheet_dom"/>
</dbReference>
<evidence type="ECO:0000256" key="1">
    <source>
        <dbReference type="ARBA" id="ARBA00022729"/>
    </source>
</evidence>
<dbReference type="CDD" id="cd12797">
    <property type="entry name" value="M23_peptidase"/>
    <property type="match status" value="1"/>
</dbReference>
<keyword evidence="1" id="KW-0732">Signal</keyword>
<evidence type="ECO:0000313" key="5">
    <source>
        <dbReference type="EMBL" id="WXA97687.1"/>
    </source>
</evidence>
<protein>
    <submittedName>
        <fullName evidence="5">M23 family metallopeptidase</fullName>
    </submittedName>
</protein>
<dbReference type="InterPro" id="IPR011055">
    <property type="entry name" value="Dup_hybrid_motif"/>
</dbReference>
<dbReference type="Pfam" id="PF01551">
    <property type="entry name" value="Peptidase_M23"/>
    <property type="match status" value="1"/>
</dbReference>
<name>A0ABZ2KJC1_9BACT</name>
<dbReference type="Gene3D" id="3.10.450.350">
    <property type="match status" value="1"/>
</dbReference>
<dbReference type="SUPFAM" id="SSF51261">
    <property type="entry name" value="Duplicated hybrid motif"/>
    <property type="match status" value="1"/>
</dbReference>
<feature type="domain" description="M23ase beta-sheet core" evidence="4">
    <location>
        <begin position="416"/>
        <end position="512"/>
    </location>
</feature>
<dbReference type="Proteomes" id="UP001379533">
    <property type="component" value="Chromosome"/>
</dbReference>
<feature type="region of interest" description="Disordered" evidence="2">
    <location>
        <begin position="130"/>
        <end position="167"/>
    </location>
</feature>
<keyword evidence="3" id="KW-0472">Membrane</keyword>
<organism evidence="5 6">
    <name type="scientific">Pendulispora brunnea</name>
    <dbReference type="NCBI Taxonomy" id="2905690"/>
    <lineage>
        <taxon>Bacteria</taxon>
        <taxon>Pseudomonadati</taxon>
        <taxon>Myxococcota</taxon>
        <taxon>Myxococcia</taxon>
        <taxon>Myxococcales</taxon>
        <taxon>Sorangiineae</taxon>
        <taxon>Pendulisporaceae</taxon>
        <taxon>Pendulispora</taxon>
    </lineage>
</organism>
<evidence type="ECO:0000313" key="6">
    <source>
        <dbReference type="Proteomes" id="UP001379533"/>
    </source>
</evidence>
<dbReference type="RefSeq" id="WP_394848305.1">
    <property type="nucleotide sequence ID" value="NZ_CP089982.1"/>
</dbReference>